<dbReference type="EMBL" id="CAKOGP040000335">
    <property type="protein sequence ID" value="CAJ1934533.1"/>
    <property type="molecule type" value="Genomic_DNA"/>
</dbReference>
<keyword evidence="1" id="KW-0547">Nucleotide-binding</keyword>
<evidence type="ECO:0000259" key="5">
    <source>
        <dbReference type="PROSITE" id="PS51194"/>
    </source>
</evidence>
<dbReference type="InterPro" id="IPR027417">
    <property type="entry name" value="P-loop_NTPase"/>
</dbReference>
<feature type="compositionally biased region" description="Basic residues" evidence="3">
    <location>
        <begin position="1738"/>
        <end position="1747"/>
    </location>
</feature>
<feature type="domain" description="Helicase C-terminal" evidence="5">
    <location>
        <begin position="760"/>
        <end position="928"/>
    </location>
</feature>
<dbReference type="GO" id="GO:0004386">
    <property type="term" value="F:helicase activity"/>
    <property type="evidence" value="ECO:0007669"/>
    <property type="project" value="TreeGrafter"/>
</dbReference>
<dbReference type="Gene3D" id="3.40.50.1010">
    <property type="entry name" value="5'-nuclease"/>
    <property type="match status" value="1"/>
</dbReference>
<evidence type="ECO:0000313" key="6">
    <source>
        <dbReference type="EMBL" id="CAJ1934533.1"/>
    </source>
</evidence>
<accession>A0AAD2FDY1</accession>
<dbReference type="Pfam" id="PF00271">
    <property type="entry name" value="Helicase_C"/>
    <property type="match status" value="1"/>
</dbReference>
<dbReference type="InterPro" id="IPR011545">
    <property type="entry name" value="DEAD/DEAH_box_helicase_dom"/>
</dbReference>
<dbReference type="CDD" id="cd17917">
    <property type="entry name" value="DEXHc_RHA-like"/>
    <property type="match status" value="1"/>
</dbReference>
<evidence type="ECO:0000256" key="3">
    <source>
        <dbReference type="SAM" id="MobiDB-lite"/>
    </source>
</evidence>
<dbReference type="SUPFAM" id="SSF52540">
    <property type="entry name" value="P-loop containing nucleoside triphosphate hydrolases"/>
    <property type="match status" value="1"/>
</dbReference>
<dbReference type="CDD" id="cd18791">
    <property type="entry name" value="SF2_C_RHA"/>
    <property type="match status" value="1"/>
</dbReference>
<gene>
    <name evidence="6" type="ORF">CYCCA115_LOCUS3873</name>
</gene>
<evidence type="ECO:0000313" key="7">
    <source>
        <dbReference type="Proteomes" id="UP001295423"/>
    </source>
</evidence>
<evidence type="ECO:0000256" key="1">
    <source>
        <dbReference type="ARBA" id="ARBA00022741"/>
    </source>
</evidence>
<dbReference type="Pfam" id="PF00270">
    <property type="entry name" value="DEAD"/>
    <property type="match status" value="1"/>
</dbReference>
<sequence>MGVHRITSVVKNQRWVPTDSTNDEGDAACRLWRDWDPSLSLSHHGLPIQKIPKQSLILIDGNGLAFYLFKVAYARYLISLFPGRKKSTFPSVNTLSPSDSTLALPCMMPLNLLEDVTLEFTARLRLCNLEFKVFWDGPSRRFKTITLKKRMEQRHQQWSNMHQYCLRGELPNEKRVFGFLNHFPLPGLFMQTVRKSLHHNQVDMVYCSEEADVELARAASGNANCYVFGQDSDFFFYKDIQYVPFDCVFIENDAIHACVGKRKDLAMLLGIDDEAMVELAILLGNDYIQSMKVPKKDGFDRGDPLYVARYLGEQLDGFLVSSSNKYAKELAFVRALYNLDDLDSFPLEDASGIDESALDEHEDFAKHLRSELPFDVAKEADSALQAGLGLAETVQRCLSWYVEQTSSDKSATLGLVHLKAYDELVSSSTTNNKTFELDRRPQWSHVLACYVIEKCVSVILKSPRSSLLDGFTQPSTLFSHYRFHSILASKETNEVGGDISPDDRATESIKEEPVSVLSERKMLPIDAHEDRIIRNIANNRVTIIHGETGCGKSSRVPVMVLNAPSPEPTLPRVKFFISQPRRIAAKGLVERVRSCEPEHRQKFAIRMGHGWREYETKHTQAWFVTTGYLTRLLANHPERFDGLTHLIIDEVHERSVDTDILCLLCRRLLERNKTIRLVLMSATLATKLYKEYFMVPNDPIHVGVRTYPIVPYFVEDLHKFKLPRNEMKAAGEIVKECQKKRCNSTPTAFELAKRFSLAANLAKAVGKPGTSVLIFVPGMNEIVVITECIEKFMVAGKRYTTCPIHSDIPFEEQMEAFKEPDKDEVKIIIATNAAESSVTLPTVDHVICLGLCRQIDYNPTTHRQILLPMWISQASAKQRAGRTGRVRPGNVYRLYTRETFENFMDEFDPGEISRVPLDSIILMLKEMLHEEVIPVLCNCIEPPSMDTIDRSFESLYRSNFIEEPDDEADITSLGCFVSSLGIDLTLGSLIGLGIQFGVAAEAIEMAAMMSFPKAPFQVANTLFHDSTTFNKITSGGYVSRCHFDANLYSEPMSLMNALAEYDAAPNKVSWCFKHSMAVARMKQLSATRKSLRTRVAKYFGINENVLIPETPPVLMPHAKVNILRILQVWVFPETIIETWPPKNVEVRSHDGSATLSVQKGVIEKAQLDKVLHAARHPYEILNSAHLKQVGHFNYQGIFELDTFIVDFQAKLVSYMVEVNVDLVACDYGNNLYLFRQADFDCAKDTISGFDSLECAIAEQDIVVDQGWKAARRGISERKCGAWTARVVNNDERIPPEGKIYKRFHIQECPKETKVLLLNQIDKALMRDEIKSYLHWCFPIVPERKKKTISDTTITEQKFSVVIRGACQAISHLDLKDLLASSEIHSLVRNNGVTRIRFHQMKNKPLVLKKPGKDELETTIKSSWKRPLLHNIPEGARLLGVLASGASRAGGPRLQFAKKEEKSETLGDSATVEVHLDRWISNLNSRWKRHGTEGKVFVQPHTVPTSAFNSTGPLFACCSNALEVGGGIIRVEGVTLLPRNPLFLLLSILSFGLQAKTTSDNGQPALEAIETQELIFNAAVGWMGKQKQKLAKCGIQNPEFDLNSNGGRGRIATAIEFNNVSERLGASLLCHSDSVLALCNLFSYVDGYEMALWDSLADTAFTEENLSKWRRGAKWKVAEKKPGKVCIESEAKRHVQEGSKGRKISNVIVASWLDGSAATSKPEAGCKNSEPPNENEKNQKRKQKKRGAKQQQKKEKKDKKLKQKEEKKAKKAKEKPTHIFQVQNQFE</sequence>
<dbReference type="InterPro" id="IPR001650">
    <property type="entry name" value="Helicase_C-like"/>
</dbReference>
<evidence type="ECO:0000259" key="4">
    <source>
        <dbReference type="PROSITE" id="PS51192"/>
    </source>
</evidence>
<dbReference type="InterPro" id="IPR039436">
    <property type="entry name" value="Asteroid_dom"/>
</dbReference>
<protein>
    <submittedName>
        <fullName evidence="6">Uncharacterized protein</fullName>
    </submittedName>
</protein>
<dbReference type="PROSITE" id="PS51192">
    <property type="entry name" value="HELICASE_ATP_BIND_1"/>
    <property type="match status" value="1"/>
</dbReference>
<name>A0AAD2FDY1_9STRA</name>
<dbReference type="Gene3D" id="3.40.50.300">
    <property type="entry name" value="P-loop containing nucleotide triphosphate hydrolases"/>
    <property type="match status" value="2"/>
</dbReference>
<dbReference type="PANTHER" id="PTHR18934">
    <property type="entry name" value="ATP-DEPENDENT RNA HELICASE"/>
    <property type="match status" value="1"/>
</dbReference>
<dbReference type="SMART" id="SM00487">
    <property type="entry name" value="DEXDc"/>
    <property type="match status" value="1"/>
</dbReference>
<dbReference type="PROSITE" id="PS51194">
    <property type="entry name" value="HELICASE_CTER"/>
    <property type="match status" value="1"/>
</dbReference>
<proteinExistence type="predicted"/>
<dbReference type="InterPro" id="IPR014001">
    <property type="entry name" value="Helicase_ATP-bd"/>
</dbReference>
<evidence type="ECO:0000256" key="2">
    <source>
        <dbReference type="ARBA" id="ARBA00022840"/>
    </source>
</evidence>
<organism evidence="6 7">
    <name type="scientific">Cylindrotheca closterium</name>
    <dbReference type="NCBI Taxonomy" id="2856"/>
    <lineage>
        <taxon>Eukaryota</taxon>
        <taxon>Sar</taxon>
        <taxon>Stramenopiles</taxon>
        <taxon>Ochrophyta</taxon>
        <taxon>Bacillariophyta</taxon>
        <taxon>Bacillariophyceae</taxon>
        <taxon>Bacillariophycidae</taxon>
        <taxon>Bacillariales</taxon>
        <taxon>Bacillariaceae</taxon>
        <taxon>Cylindrotheca</taxon>
    </lineage>
</organism>
<reference evidence="6" key="1">
    <citation type="submission" date="2023-08" db="EMBL/GenBank/DDBJ databases">
        <authorList>
            <person name="Audoor S."/>
            <person name="Bilcke G."/>
        </authorList>
    </citation>
    <scope>NUCLEOTIDE SEQUENCE</scope>
</reference>
<keyword evidence="7" id="KW-1185">Reference proteome</keyword>
<dbReference type="SMART" id="SM00490">
    <property type="entry name" value="HELICc"/>
    <property type="match status" value="1"/>
</dbReference>
<dbReference type="Gene3D" id="1.20.120.1080">
    <property type="match status" value="1"/>
</dbReference>
<dbReference type="SUPFAM" id="SSF88723">
    <property type="entry name" value="PIN domain-like"/>
    <property type="match status" value="1"/>
</dbReference>
<dbReference type="PANTHER" id="PTHR18934:SF145">
    <property type="entry name" value="ATP-DEPENDENT RNA HELICASE DHX57-RELATED"/>
    <property type="match status" value="1"/>
</dbReference>
<feature type="region of interest" description="Disordered" evidence="3">
    <location>
        <begin position="1717"/>
        <end position="1786"/>
    </location>
</feature>
<dbReference type="GO" id="GO:0003723">
    <property type="term" value="F:RNA binding"/>
    <property type="evidence" value="ECO:0007669"/>
    <property type="project" value="TreeGrafter"/>
</dbReference>
<dbReference type="Pfam" id="PF12813">
    <property type="entry name" value="XPG_I_2"/>
    <property type="match status" value="1"/>
</dbReference>
<keyword evidence="2" id="KW-0067">ATP-binding</keyword>
<feature type="domain" description="Helicase ATP-binding" evidence="4">
    <location>
        <begin position="533"/>
        <end position="702"/>
    </location>
</feature>
<dbReference type="InterPro" id="IPR029060">
    <property type="entry name" value="PIN-like_dom_sf"/>
</dbReference>
<dbReference type="Proteomes" id="UP001295423">
    <property type="component" value="Unassembled WGS sequence"/>
</dbReference>
<dbReference type="GO" id="GO:0005524">
    <property type="term" value="F:ATP binding"/>
    <property type="evidence" value="ECO:0007669"/>
    <property type="project" value="UniProtKB-KW"/>
</dbReference>
<comment type="caution">
    <text evidence="6">The sequence shown here is derived from an EMBL/GenBank/DDBJ whole genome shotgun (WGS) entry which is preliminary data.</text>
</comment>